<keyword evidence="1" id="KW-0472">Membrane</keyword>
<feature type="transmembrane region" description="Helical" evidence="1">
    <location>
        <begin position="314"/>
        <end position="332"/>
    </location>
</feature>
<keyword evidence="1" id="KW-0812">Transmembrane</keyword>
<evidence type="ECO:0000313" key="3">
    <source>
        <dbReference type="Proteomes" id="UP000718451"/>
    </source>
</evidence>
<feature type="transmembrane region" description="Helical" evidence="1">
    <location>
        <begin position="282"/>
        <end position="302"/>
    </location>
</feature>
<sequence length="400" mass="45836">MGKKKALITKGRFELKYRGEACRNCGQPLDITDKYCPNCGQVNSTKKLALRDFVDEFLSSLINYDSKLLKTLYTMMLKPGTITRDYINGKRISYTNPFRFLFSLAFIYLLLFSLGSNWAETADSWNLDKKVNNEENFNFSFNEDGFEVDTLGNRKKIKDLIPIDSIQNGSPEVAEGLSQLGSLDSIIALGVKEKQRKDSLLKANPRQYIAELKKEDNLGFGPQFEFFWTMLRRDSISTYKEAQEKFGVEESFSGEMAFNSSKSFMKAIAQPGDWLNDTIAKLPFVIFLFLPVFTVFIFVAYIRKNYTYTDHLIFSFHNQSLLFILLIISWIVDKIFGLATAGLALVLFATYLFQAMRRFYGQNVFKTIIKYLFLNTVFTILAVVALLLLSIGSIFLPFEL</sequence>
<evidence type="ECO:0000256" key="1">
    <source>
        <dbReference type="SAM" id="Phobius"/>
    </source>
</evidence>
<dbReference type="Proteomes" id="UP000718451">
    <property type="component" value="Unassembled WGS sequence"/>
</dbReference>
<dbReference type="EMBL" id="JAAWWL010000001">
    <property type="protein sequence ID" value="NKI30344.1"/>
    <property type="molecule type" value="Genomic_DNA"/>
</dbReference>
<keyword evidence="3" id="KW-1185">Reference proteome</keyword>
<reference evidence="2 3" key="1">
    <citation type="submission" date="2020-04" db="EMBL/GenBank/DDBJ databases">
        <authorList>
            <person name="Yoon J."/>
        </authorList>
    </citation>
    <scope>NUCLEOTIDE SEQUENCE [LARGE SCALE GENOMIC DNA]</scope>
    <source>
        <strain evidence="2 3">DJ-13</strain>
    </source>
</reference>
<comment type="caution">
    <text evidence="2">The sequence shown here is derived from an EMBL/GenBank/DDBJ whole genome shotgun (WGS) entry which is preliminary data.</text>
</comment>
<name>A0ABX1GL22_9FLAO</name>
<gene>
    <name evidence="2" type="ORF">HCU67_00190</name>
</gene>
<organism evidence="2 3">
    <name type="scientific">Croceivirga thetidis</name>
    <dbReference type="NCBI Taxonomy" id="2721623"/>
    <lineage>
        <taxon>Bacteria</taxon>
        <taxon>Pseudomonadati</taxon>
        <taxon>Bacteroidota</taxon>
        <taxon>Flavobacteriia</taxon>
        <taxon>Flavobacteriales</taxon>
        <taxon>Flavobacteriaceae</taxon>
        <taxon>Croceivirga</taxon>
    </lineage>
</organism>
<feature type="transmembrane region" description="Helical" evidence="1">
    <location>
        <begin position="338"/>
        <end position="360"/>
    </location>
</feature>
<accession>A0ABX1GL22</accession>
<keyword evidence="1" id="KW-1133">Transmembrane helix</keyword>
<proteinExistence type="predicted"/>
<evidence type="ECO:0000313" key="2">
    <source>
        <dbReference type="EMBL" id="NKI30344.1"/>
    </source>
</evidence>
<dbReference type="RefSeq" id="WP_168550600.1">
    <property type="nucleotide sequence ID" value="NZ_JAAWWL010000001.1"/>
</dbReference>
<feature type="transmembrane region" description="Helical" evidence="1">
    <location>
        <begin position="372"/>
        <end position="396"/>
    </location>
</feature>
<dbReference type="Pfam" id="PF12412">
    <property type="entry name" value="DUF3667"/>
    <property type="match status" value="1"/>
</dbReference>
<dbReference type="InterPro" id="IPR022134">
    <property type="entry name" value="DUF3667"/>
</dbReference>
<feature type="transmembrane region" description="Helical" evidence="1">
    <location>
        <begin position="100"/>
        <end position="119"/>
    </location>
</feature>
<protein>
    <submittedName>
        <fullName evidence="2">DUF3667 domain-containing protein</fullName>
    </submittedName>
</protein>